<proteinExistence type="predicted"/>
<name>A0A0N4V7A8_ENTVE</name>
<feature type="compositionally biased region" description="Polar residues" evidence="1">
    <location>
        <begin position="735"/>
        <end position="748"/>
    </location>
</feature>
<evidence type="ECO:0000256" key="1">
    <source>
        <dbReference type="SAM" id="MobiDB-lite"/>
    </source>
</evidence>
<sequence length="910" mass="100778">MFHWGLMKLNPLRTIILTYLLLRRTRRRLLDTNFTGIIRLFLNVYFYELLDRDRFAVNPSNVLPYAIYTVEFASSSKNLSKKVPITVWKGTLVIGDRSYGNLQMVSPVGVSVKPFLLQSHMKIDHLIDWAACIKSPLMVEMLAAPLVGELAIKKELVLRRHQRFVTYYTLEAEETSSGFSEFFEFMRVQSLAAFADLDDMSSLVLIPNGFLSSLLALPFKASPVFHCLYISSMSLLHGHFVPLSNSEINEFDSDPLLGEKVDGIDVVIHRIAREVFPSQWLKKGSTGDDDDSPLANEHPQVVRRDTTPEPQSPVDMEIDQPVQDEKESIKAILFNKPGSLASEKESSTKPRTVETIPKCNIHVSQPVLDPRRKRRLQVHKDLPLPKLSDTPPEENKVAKRDGTFVNIKREDEANNWSVDNKKLDGGDVPMIVRCHTYDESLETKKKVIYFILYFAALVITVITKFDIILCLSPPKNPREAPVALLLSEEVRKDSNIFVGDDANLNKSSADVENSVINSAENTESPASPPPEETVYVAPASKIIPVSDGQSRFDMRLEGSSKIYRAPQISLFPQSVKNFQLSDAGVKTLQQLSGLTSEIGLGKNESVELSDKGLKSDSSDSAEQEQLLSTSAVSNVAACLQGIPASNRIIDTKKIDEDLIRASSNDVDLRFITSSSFPRPAGMPPCAQSFTRTAANDTDQKPMELPTPFDGATEDKDERLMIKVRPQEKPNGIGSSGNTPFVRPSTSKVNESDLDEASSSSKVPCNYSYPPPTNHRKCSVPIADVTRPPPSIKSNAGFTSDSAAPLPPKNGGMGRSLGNKVTSMQQAQPSSGQKPLISQTPNQTFGFFNPPLPKPRLPLPFPNQAVRGKHFFPRASYPPNSFRPRLQGRSARPWHTIPPPNMQAKDPSGHG</sequence>
<feature type="region of interest" description="Disordered" evidence="1">
    <location>
        <begin position="787"/>
        <end position="844"/>
    </location>
</feature>
<evidence type="ECO:0000313" key="3">
    <source>
        <dbReference type="Proteomes" id="UP000274131"/>
    </source>
</evidence>
<feature type="region of interest" description="Disordered" evidence="1">
    <location>
        <begin position="282"/>
        <end position="316"/>
    </location>
</feature>
<dbReference type="AlphaFoldDB" id="A0A0N4V7A8"/>
<accession>A0A0N4V7A8</accession>
<gene>
    <name evidence="2" type="ORF">EVEC_LOCUS5782</name>
</gene>
<reference evidence="2 3" key="2">
    <citation type="submission" date="2018-10" db="EMBL/GenBank/DDBJ databases">
        <authorList>
            <consortium name="Pathogen Informatics"/>
        </authorList>
    </citation>
    <scope>NUCLEOTIDE SEQUENCE [LARGE SCALE GENOMIC DNA]</scope>
</reference>
<organism evidence="4">
    <name type="scientific">Enterobius vermicularis</name>
    <name type="common">Human pinworm</name>
    <dbReference type="NCBI Taxonomy" id="51028"/>
    <lineage>
        <taxon>Eukaryota</taxon>
        <taxon>Metazoa</taxon>
        <taxon>Ecdysozoa</taxon>
        <taxon>Nematoda</taxon>
        <taxon>Chromadorea</taxon>
        <taxon>Rhabditida</taxon>
        <taxon>Spirurina</taxon>
        <taxon>Oxyuridomorpha</taxon>
        <taxon>Oxyuroidea</taxon>
        <taxon>Oxyuridae</taxon>
        <taxon>Enterobius</taxon>
    </lineage>
</organism>
<dbReference type="OrthoDB" id="5960959at2759"/>
<dbReference type="EMBL" id="UXUI01008267">
    <property type="protein sequence ID" value="VDD91031.1"/>
    <property type="molecule type" value="Genomic_DNA"/>
</dbReference>
<dbReference type="Proteomes" id="UP000274131">
    <property type="component" value="Unassembled WGS sequence"/>
</dbReference>
<feature type="region of interest" description="Disordered" evidence="1">
    <location>
        <begin position="869"/>
        <end position="910"/>
    </location>
</feature>
<dbReference type="WBParaSite" id="EVEC_0000617101-mRNA-1">
    <property type="protein sequence ID" value="EVEC_0000617101-mRNA-1"/>
    <property type="gene ID" value="EVEC_0000617101"/>
</dbReference>
<evidence type="ECO:0000313" key="2">
    <source>
        <dbReference type="EMBL" id="VDD91031.1"/>
    </source>
</evidence>
<feature type="compositionally biased region" description="Polar residues" evidence="1">
    <location>
        <begin position="791"/>
        <end position="801"/>
    </location>
</feature>
<evidence type="ECO:0000313" key="4">
    <source>
        <dbReference type="WBParaSite" id="EVEC_0000617101-mRNA-1"/>
    </source>
</evidence>
<protein>
    <submittedName>
        <fullName evidence="4">DUF4708 domain-containing protein</fullName>
    </submittedName>
</protein>
<feature type="region of interest" description="Disordered" evidence="1">
    <location>
        <begin position="724"/>
        <end position="764"/>
    </location>
</feature>
<feature type="compositionally biased region" description="Polar residues" evidence="1">
    <location>
        <begin position="818"/>
        <end position="844"/>
    </location>
</feature>
<keyword evidence="3" id="KW-1185">Reference proteome</keyword>
<dbReference type="STRING" id="51028.A0A0N4V7A8"/>
<reference evidence="4" key="1">
    <citation type="submission" date="2017-02" db="UniProtKB">
        <authorList>
            <consortium name="WormBaseParasite"/>
        </authorList>
    </citation>
    <scope>IDENTIFICATION</scope>
</reference>